<dbReference type="CDD" id="cd00755">
    <property type="entry name" value="YgdL_like"/>
    <property type="match status" value="1"/>
</dbReference>
<keyword evidence="2" id="KW-0436">Ligase</keyword>
<dbReference type="KEGG" id="cuo:CUROG_02585"/>
<dbReference type="PANTHER" id="PTHR43267">
    <property type="entry name" value="TRNA THREONYLCARBAMOYLADENOSINE DEHYDRATASE"/>
    <property type="match status" value="1"/>
</dbReference>
<dbReference type="GO" id="GO:0061503">
    <property type="term" value="F:tRNA threonylcarbamoyladenosine dehydratase"/>
    <property type="evidence" value="ECO:0007669"/>
    <property type="project" value="TreeGrafter"/>
</dbReference>
<dbReference type="Proteomes" id="UP000326711">
    <property type="component" value="Chromosome"/>
</dbReference>
<proteinExistence type="predicted"/>
<accession>A0A5J6Z8G6</accession>
<organism evidence="2 3">
    <name type="scientific">Corynebacterium urogenitale</name>
    <dbReference type="NCBI Taxonomy" id="2487892"/>
    <lineage>
        <taxon>Bacteria</taxon>
        <taxon>Bacillati</taxon>
        <taxon>Actinomycetota</taxon>
        <taxon>Actinomycetes</taxon>
        <taxon>Mycobacteriales</taxon>
        <taxon>Corynebacteriaceae</taxon>
        <taxon>Corynebacterium</taxon>
    </lineage>
</organism>
<gene>
    <name evidence="2" type="primary">tcdA</name>
    <name evidence="2" type="ORF">CUROG_02585</name>
</gene>
<dbReference type="OrthoDB" id="9804286at2"/>
<dbReference type="InterPro" id="IPR045886">
    <property type="entry name" value="ThiF/MoeB/HesA"/>
</dbReference>
<dbReference type="InterPro" id="IPR035985">
    <property type="entry name" value="Ubiquitin-activating_enz"/>
</dbReference>
<sequence>MAHSERVARLRLLLKDEGLDKLRDSTVMVLGLGGVGSACAEALARGGVGNLIVLDRDVVEASNINRQAVAYVSTIGKVKADIMRDKIADINPDCTVHAQQVFLRKEDVGATLEQFPRPDYVIDCIDTVSQKLAIAQWCAENGINLLSSMGAANRLDPLQLQFANIRQTSNCPMAKVVRTECRKRRIKGIEVLFSTELPFQVEKIGEGRTKGETLGSMSYMPPIMGQMLAGKAIRRLAGMEKMPREPRMIPLPPHQRAE</sequence>
<dbReference type="PANTHER" id="PTHR43267:SF1">
    <property type="entry name" value="TRNA THREONYLCARBAMOYLADENOSINE DEHYDRATASE"/>
    <property type="match status" value="1"/>
</dbReference>
<dbReference type="SUPFAM" id="SSF69572">
    <property type="entry name" value="Activating enzymes of the ubiquitin-like proteins"/>
    <property type="match status" value="1"/>
</dbReference>
<dbReference type="EC" id="6.1.-.-" evidence="2"/>
<dbReference type="AlphaFoldDB" id="A0A5J6Z8G6"/>
<dbReference type="RefSeq" id="WP_151902336.1">
    <property type="nucleotide sequence ID" value="NZ_CP045032.1"/>
</dbReference>
<keyword evidence="3" id="KW-1185">Reference proteome</keyword>
<feature type="domain" description="THIF-type NAD/FAD binding fold" evidence="1">
    <location>
        <begin position="13"/>
        <end position="241"/>
    </location>
</feature>
<dbReference type="InterPro" id="IPR000594">
    <property type="entry name" value="ThiF_NAD_FAD-bd"/>
</dbReference>
<dbReference type="EMBL" id="CP045032">
    <property type="protein sequence ID" value="QFQ01907.1"/>
    <property type="molecule type" value="Genomic_DNA"/>
</dbReference>
<evidence type="ECO:0000313" key="2">
    <source>
        <dbReference type="EMBL" id="QFQ01907.1"/>
    </source>
</evidence>
<evidence type="ECO:0000259" key="1">
    <source>
        <dbReference type="Pfam" id="PF00899"/>
    </source>
</evidence>
<dbReference type="Gene3D" id="3.40.50.720">
    <property type="entry name" value="NAD(P)-binding Rossmann-like Domain"/>
    <property type="match status" value="1"/>
</dbReference>
<protein>
    <submittedName>
        <fullName evidence="2">tRNA threonylcarbamoyladenosine dehydratase</fullName>
        <ecNumber evidence="2">6.1.-.-</ecNumber>
    </submittedName>
</protein>
<reference evidence="3" key="1">
    <citation type="submission" date="2019-10" db="EMBL/GenBank/DDBJ databases">
        <title>Complete genome sequence of Corynebacterium urogenitalis DSM 108747, isolated from the genital tract of a cow.</title>
        <authorList>
            <person name="Ruckert C."/>
            <person name="Ballas P."/>
            <person name="Wagener K."/>
            <person name="Drillich M."/>
            <person name="Kaempfer P."/>
            <person name="Busse H.-J."/>
            <person name="Ehling-Schulz M."/>
        </authorList>
    </citation>
    <scope>NUCLEOTIDE SEQUENCE [LARGE SCALE GENOMIC DNA]</scope>
    <source>
        <strain evidence="3">LMM 1652</strain>
    </source>
</reference>
<evidence type="ECO:0000313" key="3">
    <source>
        <dbReference type="Proteomes" id="UP000326711"/>
    </source>
</evidence>
<dbReference type="Pfam" id="PF00899">
    <property type="entry name" value="ThiF"/>
    <property type="match status" value="1"/>
</dbReference>
<name>A0A5J6Z8G6_9CORY</name>
<dbReference type="GO" id="GO:0008641">
    <property type="term" value="F:ubiquitin-like modifier activating enzyme activity"/>
    <property type="evidence" value="ECO:0007669"/>
    <property type="project" value="InterPro"/>
</dbReference>
<dbReference type="GO" id="GO:0061504">
    <property type="term" value="P:cyclic threonylcarbamoyladenosine biosynthetic process"/>
    <property type="evidence" value="ECO:0007669"/>
    <property type="project" value="TreeGrafter"/>
</dbReference>